<protein>
    <submittedName>
        <fullName evidence="2">Similar to Ribonuclease P protein subunit p40 acc. no. Q8R1F9</fullName>
    </submittedName>
</protein>
<gene>
    <name evidence="2" type="ORF">PCON_06183</name>
</gene>
<dbReference type="PANTHER" id="PTHR15396:SF1">
    <property type="entry name" value="RIBONUCLEASE P PROTEIN SUBUNIT P40"/>
    <property type="match status" value="1"/>
</dbReference>
<dbReference type="GO" id="GO:0000172">
    <property type="term" value="C:ribonuclease MRP complex"/>
    <property type="evidence" value="ECO:0007669"/>
    <property type="project" value="TreeGrafter"/>
</dbReference>
<dbReference type="eggNOG" id="ENOG502QSAV">
    <property type="taxonomic scope" value="Eukaryota"/>
</dbReference>
<dbReference type="AlphaFoldDB" id="U4KXP3"/>
<feature type="region of interest" description="Disordered" evidence="1">
    <location>
        <begin position="223"/>
        <end position="243"/>
    </location>
</feature>
<dbReference type="GO" id="GO:0000447">
    <property type="term" value="P:endonucleolytic cleavage in ITS1 to separate SSU-rRNA from 5.8S rRNA and LSU-rRNA from tricistronic rRNA transcript (SSU-rRNA, 5.8S rRNA, LSU-rRNA)"/>
    <property type="evidence" value="ECO:0007669"/>
    <property type="project" value="TreeGrafter"/>
</dbReference>
<dbReference type="OMA" id="FEYIDML"/>
<name>U4KXP3_PYROM</name>
<proteinExistence type="predicted"/>
<dbReference type="Proteomes" id="UP000018144">
    <property type="component" value="Unassembled WGS sequence"/>
</dbReference>
<accession>U4KXP3</accession>
<reference evidence="2 3" key="1">
    <citation type="journal article" date="2013" name="PLoS Genet.">
        <title>The genome and development-dependent transcriptomes of Pyronema confluens: a window into fungal evolution.</title>
        <authorList>
            <person name="Traeger S."/>
            <person name="Altegoer F."/>
            <person name="Freitag M."/>
            <person name="Gabaldon T."/>
            <person name="Kempken F."/>
            <person name="Kumar A."/>
            <person name="Marcet-Houben M."/>
            <person name="Poggeler S."/>
            <person name="Stajich J.E."/>
            <person name="Nowrousian M."/>
        </authorList>
    </citation>
    <scope>NUCLEOTIDE SEQUENCE [LARGE SCALE GENOMIC DNA]</scope>
    <source>
        <strain evidence="3">CBS 100304</strain>
        <tissue evidence="2">Vegetative mycelium</tissue>
    </source>
</reference>
<dbReference type="PANTHER" id="PTHR15396">
    <property type="entry name" value="RIBONUCLEASE P PROTEIN SUBUNIT P40"/>
    <property type="match status" value="1"/>
</dbReference>
<dbReference type="GO" id="GO:0004526">
    <property type="term" value="F:ribonuclease P activity"/>
    <property type="evidence" value="ECO:0007669"/>
    <property type="project" value="TreeGrafter"/>
</dbReference>
<dbReference type="OrthoDB" id="63112at2759"/>
<dbReference type="STRING" id="1076935.U4KXP3"/>
<organism evidence="2 3">
    <name type="scientific">Pyronema omphalodes (strain CBS 100304)</name>
    <name type="common">Pyronema confluens</name>
    <dbReference type="NCBI Taxonomy" id="1076935"/>
    <lineage>
        <taxon>Eukaryota</taxon>
        <taxon>Fungi</taxon>
        <taxon>Dikarya</taxon>
        <taxon>Ascomycota</taxon>
        <taxon>Pezizomycotina</taxon>
        <taxon>Pezizomycetes</taxon>
        <taxon>Pezizales</taxon>
        <taxon>Pyronemataceae</taxon>
        <taxon>Pyronema</taxon>
    </lineage>
</organism>
<dbReference type="Pfam" id="PF08584">
    <property type="entry name" value="Ribonuc_P_40"/>
    <property type="match status" value="1"/>
</dbReference>
<evidence type="ECO:0000256" key="1">
    <source>
        <dbReference type="SAM" id="MobiDB-lite"/>
    </source>
</evidence>
<keyword evidence="3" id="KW-1185">Reference proteome</keyword>
<sequence>MPPPSPKCYLTLSSPGSSTPPFTNPFNHTLDLLLPSELYTLLSSTLLSIPLPSYARLSMPLGHILEPAFFNLHIKSGNILLLSRGKLDAENLFMISDGILRMSLDTETYERAGLVGRPARYANSTGAGKRRRWMVEVDMRKPGFLTGSKGFDRLKRACEICFKEERQWLFADIAGGEKKGAEASADEDAMDVDSTTTTTAADAAATIPPSSVRQTTRTITPLGSLHVPTFTPPPNALPHGGGKSPEAIYHREVWRDWAMETYEYLSLLSLPGDSAADRIKADDKVDSFLSSYAVEDATRGEVARVRFRGLMWAKWVEEVWGRVREGLRELEAAQGKWVGMSVLGFDNVLVDERGKERGGLETVGKAWTVVRLPGDGGDWSGILRGDRASRWGELGKLRQEDLEVDISTMFWVNDGYRSYQKMLNNGLGS</sequence>
<dbReference type="EMBL" id="HF935300">
    <property type="protein sequence ID" value="CCX06596.1"/>
    <property type="molecule type" value="Genomic_DNA"/>
</dbReference>
<dbReference type="GO" id="GO:0001682">
    <property type="term" value="P:tRNA 5'-leader removal"/>
    <property type="evidence" value="ECO:0007669"/>
    <property type="project" value="InterPro"/>
</dbReference>
<evidence type="ECO:0000313" key="3">
    <source>
        <dbReference type="Proteomes" id="UP000018144"/>
    </source>
</evidence>
<evidence type="ECO:0000313" key="2">
    <source>
        <dbReference type="EMBL" id="CCX06596.1"/>
    </source>
</evidence>
<dbReference type="GO" id="GO:0030681">
    <property type="term" value="C:multimeric ribonuclease P complex"/>
    <property type="evidence" value="ECO:0007669"/>
    <property type="project" value="TreeGrafter"/>
</dbReference>
<dbReference type="InterPro" id="IPR013893">
    <property type="entry name" value="RNase_P_Rpp40"/>
</dbReference>
<dbReference type="GO" id="GO:0000171">
    <property type="term" value="F:ribonuclease MRP activity"/>
    <property type="evidence" value="ECO:0007669"/>
    <property type="project" value="TreeGrafter"/>
</dbReference>